<name>A0A2M7WXM3_UNCKA</name>
<evidence type="ECO:0000313" key="2">
    <source>
        <dbReference type="Proteomes" id="UP000230538"/>
    </source>
</evidence>
<protein>
    <recommendedName>
        <fullName evidence="3">Transcriptional regulator</fullName>
    </recommendedName>
</protein>
<sequence length="213" mass="25353">MNQVSKLQQLQNLSYFGKSTLSQYMDLSDNSLYANIKRWQKRGELIQLKKGFYVTAEFYKKLPNKEIYLEFISNRLKEPSYLSLEYVLQKYGVVSEAIYSFTSVTLKSRGTFINKLGTFLYRHLKENLFSGYQLKELGGFTIKEATKSKALFDYLYFRNFRNQIIDKETLRSYRLNLDELKQKDFQEFSTYCEMTKVKKYQNLLNLLKEAYAL</sequence>
<evidence type="ECO:0008006" key="3">
    <source>
        <dbReference type="Google" id="ProtNLM"/>
    </source>
</evidence>
<comment type="caution">
    <text evidence="1">The sequence shown here is derived from an EMBL/GenBank/DDBJ whole genome shotgun (WGS) entry which is preliminary data.</text>
</comment>
<reference evidence="2" key="1">
    <citation type="submission" date="2017-09" db="EMBL/GenBank/DDBJ databases">
        <title>Depth-based differentiation of microbial function through sediment-hosted aquifers and enrichment of novel symbionts in the deep terrestrial subsurface.</title>
        <authorList>
            <person name="Probst A.J."/>
            <person name="Ladd B."/>
            <person name="Jarett J.K."/>
            <person name="Geller-Mcgrath D.E."/>
            <person name="Sieber C.M.K."/>
            <person name="Emerson J.B."/>
            <person name="Anantharaman K."/>
            <person name="Thomas B.C."/>
            <person name="Malmstrom R."/>
            <person name="Stieglmeier M."/>
            <person name="Klingl A."/>
            <person name="Woyke T."/>
            <person name="Ryan C.M."/>
            <person name="Banfield J.F."/>
        </authorList>
    </citation>
    <scope>NUCLEOTIDE SEQUENCE [LARGE SCALE GENOMIC DNA]</scope>
</reference>
<evidence type="ECO:0000313" key="1">
    <source>
        <dbReference type="EMBL" id="PJA37787.1"/>
    </source>
</evidence>
<accession>A0A2M7WXM3</accession>
<gene>
    <name evidence="1" type="ORF">CO181_02105</name>
</gene>
<proteinExistence type="predicted"/>
<dbReference type="Proteomes" id="UP000230538">
    <property type="component" value="Unassembled WGS sequence"/>
</dbReference>
<dbReference type="AlphaFoldDB" id="A0A2M7WXM3"/>
<dbReference type="EMBL" id="PFXB01000058">
    <property type="protein sequence ID" value="PJA37787.1"/>
    <property type="molecule type" value="Genomic_DNA"/>
</dbReference>
<organism evidence="1 2">
    <name type="scientific">candidate division WWE3 bacterium CG_4_9_14_3_um_filter_43_9</name>
    <dbReference type="NCBI Taxonomy" id="1975082"/>
    <lineage>
        <taxon>Bacteria</taxon>
        <taxon>Katanobacteria</taxon>
    </lineage>
</organism>